<reference evidence="2 3" key="1">
    <citation type="submission" date="2024-06" db="EMBL/GenBank/DDBJ databases">
        <authorList>
            <person name="Lee S.D."/>
        </authorList>
    </citation>
    <scope>NUCLEOTIDE SEQUENCE [LARGE SCALE GENOMIC DNA]</scope>
    <source>
        <strain evidence="2 3">N1-10</strain>
    </source>
</reference>
<keyword evidence="3" id="KW-1185">Reference proteome</keyword>
<protein>
    <submittedName>
        <fullName evidence="2">Uncharacterized protein</fullName>
    </submittedName>
</protein>
<comment type="caution">
    <text evidence="2">The sequence shown here is derived from an EMBL/GenBank/DDBJ whole genome shotgun (WGS) entry which is preliminary data.</text>
</comment>
<organism evidence="2 3">
    <name type="scientific">Streptacidiphilus jeojiensis</name>
    <dbReference type="NCBI Taxonomy" id="3229225"/>
    <lineage>
        <taxon>Bacteria</taxon>
        <taxon>Bacillati</taxon>
        <taxon>Actinomycetota</taxon>
        <taxon>Actinomycetes</taxon>
        <taxon>Kitasatosporales</taxon>
        <taxon>Streptomycetaceae</taxon>
        <taxon>Streptacidiphilus</taxon>
    </lineage>
</organism>
<dbReference type="EMBL" id="JBEUKS010000001">
    <property type="protein sequence ID" value="MFC1436632.1"/>
    <property type="molecule type" value="Genomic_DNA"/>
</dbReference>
<proteinExistence type="predicted"/>
<accession>A0ABV6XEE3</accession>
<dbReference type="RefSeq" id="WP_380561397.1">
    <property type="nucleotide sequence ID" value="NZ_JBEUKS010000001.1"/>
</dbReference>
<evidence type="ECO:0000256" key="1">
    <source>
        <dbReference type="SAM" id="MobiDB-lite"/>
    </source>
</evidence>
<feature type="compositionally biased region" description="Basic residues" evidence="1">
    <location>
        <begin position="1"/>
        <end position="10"/>
    </location>
</feature>
<dbReference type="Proteomes" id="UP001592581">
    <property type="component" value="Unassembled WGS sequence"/>
</dbReference>
<name>A0ABV6XEE3_9ACTN</name>
<gene>
    <name evidence="2" type="ORF">ABUW04_00015</name>
</gene>
<sequence length="415" mass="45596">MGRASRTKQSRTRERSREWSATAAAREAHQLRREALDLLPGHPLIRRQLRDMSHDALMTAFRTAVLSGGMDEDSAKEYALATILGGVGYAPPWSRDDPDLEQYADWLMDRHRALLERAEVLVVSPGAHAAVMAAASTLEVAETATLDRETDVPMPVGLLVLPEPTVLTNRNGSTSDIKAYGWAQADLHNNYPAHHTGLPGIWITHFMDREGPVQPEGWRQMLALARSLGHPYPRLIPDGEEGMVANGALKGRSAEEIREVSQHVTEINTALRGHTLQQPSEVGEWTSGQVVEDSLGDFTRCYMFAFWRLAAQGSTAVTPAPAGPTAATAGRPATTALGAEPAVRIVRLNTKATTASGAGTATATRTYHHRWPVRMHKVNQWYPREGEHRIIWRGPYIKGPADAPLLLTDKAYRVD</sequence>
<evidence type="ECO:0000313" key="2">
    <source>
        <dbReference type="EMBL" id="MFC1436632.1"/>
    </source>
</evidence>
<evidence type="ECO:0000313" key="3">
    <source>
        <dbReference type="Proteomes" id="UP001592581"/>
    </source>
</evidence>
<feature type="region of interest" description="Disordered" evidence="1">
    <location>
        <begin position="1"/>
        <end position="21"/>
    </location>
</feature>